<dbReference type="InterPro" id="IPR006073">
    <property type="entry name" value="GTP-bd"/>
</dbReference>
<dbReference type="InterPro" id="IPR043358">
    <property type="entry name" value="GNL1-like"/>
</dbReference>
<evidence type="ECO:0000256" key="5">
    <source>
        <dbReference type="ARBA" id="ARBA00023134"/>
    </source>
</evidence>
<keyword evidence="5" id="KW-0342">GTP-binding</keyword>
<keyword evidence="9" id="KW-1185">Reference proteome</keyword>
<dbReference type="AlphaFoldDB" id="A0AAW1NZK6"/>
<evidence type="ECO:0000256" key="2">
    <source>
        <dbReference type="ARBA" id="ARBA00022490"/>
    </source>
</evidence>
<protein>
    <recommendedName>
        <fullName evidence="7">CP-type G domain-containing protein</fullName>
    </recommendedName>
</protein>
<feature type="compositionally biased region" description="Low complexity" evidence="6">
    <location>
        <begin position="489"/>
        <end position="515"/>
    </location>
</feature>
<feature type="compositionally biased region" description="Low complexity" evidence="6">
    <location>
        <begin position="17"/>
        <end position="27"/>
    </location>
</feature>
<dbReference type="CDD" id="cd01857">
    <property type="entry name" value="HSR1_MMR1"/>
    <property type="match status" value="1"/>
</dbReference>
<keyword evidence="3" id="KW-0547">Nucleotide-binding</keyword>
<dbReference type="Gene3D" id="3.40.50.300">
    <property type="entry name" value="P-loop containing nucleotide triphosphate hydrolases"/>
    <property type="match status" value="1"/>
</dbReference>
<dbReference type="PROSITE" id="PS51721">
    <property type="entry name" value="G_CP"/>
    <property type="match status" value="1"/>
</dbReference>
<evidence type="ECO:0000259" key="7">
    <source>
        <dbReference type="PROSITE" id="PS51721"/>
    </source>
</evidence>
<evidence type="ECO:0000313" key="9">
    <source>
        <dbReference type="Proteomes" id="UP001465755"/>
    </source>
</evidence>
<evidence type="ECO:0000313" key="8">
    <source>
        <dbReference type="EMBL" id="KAK9803238.1"/>
    </source>
</evidence>
<keyword evidence="2" id="KW-0963">Cytoplasm</keyword>
<feature type="region of interest" description="Disordered" evidence="6">
    <location>
        <begin position="284"/>
        <end position="311"/>
    </location>
</feature>
<dbReference type="PANTHER" id="PTHR45709:SF2">
    <property type="entry name" value="LARGE SUBUNIT GTPASE 1 HOMOLOG"/>
    <property type="match status" value="1"/>
</dbReference>
<sequence>MGKHNGKARPSGVRVGAALANRAKAGAHNSSRPRSAADRNLYTTDPQAHPQLASNLENSDLGELMEMAELADRDFTAQRGDVVVISTGAPNPIDQQRVAAHRREAEERNKDRLCLPRRPHWTPAMTAGQVEVQERQAFVAWRRQLARLEEEEGLVLTPFEKNLEVWRQLWRVVERSHLVVQVVDARDPLRYWSEDLRALAGELDPPKPSMLLLNKADLLPTPLRSAWADYLDARGLDYVFWSAKAATEPELHAELFDSGEGDARTRLASVADLLQILESKTQAATDRVSSRAHQSGAEDESEGSEDDSGPARLVVGLTGYPNVGKSSTINAVFGSKKTPVAPTPGKTKHFQTLNVSPGLTFCDCPGLVLPTYAASKADLVAAGVIPIARLTDVRAPVEVVAQRIPRTQWQQVYGVQLPKPGPGDDPDRQPTAAEVLRAVATARGWVVQQALPDEARAGRLVLRDFCSGRLLHCRWPPGAPDNTAATSRGAPSEPSEAAGPAQQPAAPLPSSSHHANNIAGNERMGNTAFDIESNDLDLMASLDISGQGQKPRRADHKFHKKPPARKARATGAVHGYEGSDGSAIHLGRRGGLVRVSSGS</sequence>
<dbReference type="GO" id="GO:0005525">
    <property type="term" value="F:GTP binding"/>
    <property type="evidence" value="ECO:0007669"/>
    <property type="project" value="UniProtKB-KW"/>
</dbReference>
<evidence type="ECO:0000256" key="3">
    <source>
        <dbReference type="ARBA" id="ARBA00022741"/>
    </source>
</evidence>
<feature type="compositionally biased region" description="Basic residues" evidence="6">
    <location>
        <begin position="550"/>
        <end position="568"/>
    </location>
</feature>
<dbReference type="Pfam" id="PF01926">
    <property type="entry name" value="MMR_HSR1"/>
    <property type="match status" value="1"/>
</dbReference>
<evidence type="ECO:0000256" key="4">
    <source>
        <dbReference type="ARBA" id="ARBA00022801"/>
    </source>
</evidence>
<dbReference type="PANTHER" id="PTHR45709">
    <property type="entry name" value="LARGE SUBUNIT GTPASE 1 HOMOLOG-RELATED"/>
    <property type="match status" value="1"/>
</dbReference>
<feature type="region of interest" description="Disordered" evidence="6">
    <location>
        <begin position="474"/>
        <end position="520"/>
    </location>
</feature>
<dbReference type="GO" id="GO:0005829">
    <property type="term" value="C:cytosol"/>
    <property type="evidence" value="ECO:0007669"/>
    <property type="project" value="TreeGrafter"/>
</dbReference>
<proteinExistence type="predicted"/>
<dbReference type="InterPro" id="IPR030378">
    <property type="entry name" value="G_CP_dom"/>
</dbReference>
<comment type="subcellular location">
    <subcellularLocation>
        <location evidence="1">Cytoplasm</location>
    </subcellularLocation>
</comment>
<comment type="caution">
    <text evidence="8">The sequence shown here is derived from an EMBL/GenBank/DDBJ whole genome shotgun (WGS) entry which is preliminary data.</text>
</comment>
<reference evidence="8 9" key="1">
    <citation type="journal article" date="2024" name="Nat. Commun.">
        <title>Phylogenomics reveals the evolutionary origins of lichenization in chlorophyte algae.</title>
        <authorList>
            <person name="Puginier C."/>
            <person name="Libourel C."/>
            <person name="Otte J."/>
            <person name="Skaloud P."/>
            <person name="Haon M."/>
            <person name="Grisel S."/>
            <person name="Petersen M."/>
            <person name="Berrin J.G."/>
            <person name="Delaux P.M."/>
            <person name="Dal Grande F."/>
            <person name="Keller J."/>
        </authorList>
    </citation>
    <scope>NUCLEOTIDE SEQUENCE [LARGE SCALE GENOMIC DNA]</scope>
    <source>
        <strain evidence="8 9">SAG 2036</strain>
    </source>
</reference>
<dbReference type="InterPro" id="IPR027417">
    <property type="entry name" value="P-loop_NTPase"/>
</dbReference>
<dbReference type="EMBL" id="JALJOQ010000061">
    <property type="protein sequence ID" value="KAK9803238.1"/>
    <property type="molecule type" value="Genomic_DNA"/>
</dbReference>
<gene>
    <name evidence="8" type="ORF">WJX73_008324</name>
</gene>
<accession>A0AAW1NZK6</accession>
<feature type="region of interest" description="Disordered" evidence="6">
    <location>
        <begin position="546"/>
        <end position="585"/>
    </location>
</feature>
<evidence type="ECO:0000256" key="1">
    <source>
        <dbReference type="ARBA" id="ARBA00004496"/>
    </source>
</evidence>
<dbReference type="Proteomes" id="UP001465755">
    <property type="component" value="Unassembled WGS sequence"/>
</dbReference>
<dbReference type="GO" id="GO:0003924">
    <property type="term" value="F:GTPase activity"/>
    <property type="evidence" value="ECO:0007669"/>
    <property type="project" value="InterPro"/>
</dbReference>
<feature type="region of interest" description="Disordered" evidence="6">
    <location>
        <begin position="1"/>
        <end position="38"/>
    </location>
</feature>
<feature type="domain" description="CP-type G" evidence="7">
    <location>
        <begin position="166"/>
        <end position="370"/>
    </location>
</feature>
<dbReference type="SUPFAM" id="SSF52540">
    <property type="entry name" value="P-loop containing nucleoside triphosphate hydrolases"/>
    <property type="match status" value="1"/>
</dbReference>
<feature type="compositionally biased region" description="Acidic residues" evidence="6">
    <location>
        <begin position="297"/>
        <end position="308"/>
    </location>
</feature>
<keyword evidence="4" id="KW-0378">Hydrolase</keyword>
<evidence type="ECO:0000256" key="6">
    <source>
        <dbReference type="SAM" id="MobiDB-lite"/>
    </source>
</evidence>
<organism evidence="8 9">
    <name type="scientific">Symbiochloris irregularis</name>
    <dbReference type="NCBI Taxonomy" id="706552"/>
    <lineage>
        <taxon>Eukaryota</taxon>
        <taxon>Viridiplantae</taxon>
        <taxon>Chlorophyta</taxon>
        <taxon>core chlorophytes</taxon>
        <taxon>Trebouxiophyceae</taxon>
        <taxon>Trebouxiales</taxon>
        <taxon>Trebouxiaceae</taxon>
        <taxon>Symbiochloris</taxon>
    </lineage>
</organism>
<name>A0AAW1NZK6_9CHLO</name>